<dbReference type="InterPro" id="IPR001509">
    <property type="entry name" value="Epimerase_deHydtase"/>
</dbReference>
<feature type="domain" description="NAD-dependent epimerase/dehydratase" evidence="1">
    <location>
        <begin position="7"/>
        <end position="211"/>
    </location>
</feature>
<sequence>MRFVIVGCGNVGMELARRWTAAGHRVTGTTTTPARVGEVAAVCTTVAVLRGSDRETLARTVAGADAVVLTVSPRIARAFDAGSRTAEYATTLTATAKTAASVHPRVIFTSSISVYGAGAADPVEESTPLTGDPDASPRNFIAAERAVLATPRGAVLRIPDVYGHPRDIDYPSRVRMAHELLGGSVPFDGSALLHRIDYRDAAAALDFIVARNLIGAYNAVPDGSVPPTNREVFAGICADSGWPELSYRGEIATPRVPVSSAKLRAAGFTFAHAA</sequence>
<dbReference type="PANTHER" id="PTHR48079:SF6">
    <property type="entry name" value="NAD(P)-BINDING DOMAIN-CONTAINING PROTEIN-RELATED"/>
    <property type="match status" value="1"/>
</dbReference>
<proteinExistence type="predicted"/>
<dbReference type="Pfam" id="PF01370">
    <property type="entry name" value="Epimerase"/>
    <property type="match status" value="1"/>
</dbReference>
<accession>A0A919NN96</accession>
<dbReference type="AlphaFoldDB" id="A0A919NN96"/>
<organism evidence="2 3">
    <name type="scientific">Paractinoplanes tereljensis</name>
    <dbReference type="NCBI Taxonomy" id="571912"/>
    <lineage>
        <taxon>Bacteria</taxon>
        <taxon>Bacillati</taxon>
        <taxon>Actinomycetota</taxon>
        <taxon>Actinomycetes</taxon>
        <taxon>Micromonosporales</taxon>
        <taxon>Micromonosporaceae</taxon>
        <taxon>Paractinoplanes</taxon>
    </lineage>
</organism>
<dbReference type="SUPFAM" id="SSF51735">
    <property type="entry name" value="NAD(P)-binding Rossmann-fold domains"/>
    <property type="match status" value="1"/>
</dbReference>
<dbReference type="Proteomes" id="UP000623608">
    <property type="component" value="Unassembled WGS sequence"/>
</dbReference>
<evidence type="ECO:0000259" key="1">
    <source>
        <dbReference type="Pfam" id="PF01370"/>
    </source>
</evidence>
<evidence type="ECO:0000313" key="3">
    <source>
        <dbReference type="Proteomes" id="UP000623608"/>
    </source>
</evidence>
<name>A0A919NN96_9ACTN</name>
<dbReference type="RefSeq" id="WP_203809069.1">
    <property type="nucleotide sequence ID" value="NZ_BOMY01000033.1"/>
</dbReference>
<dbReference type="GO" id="GO:0004029">
    <property type="term" value="F:aldehyde dehydrogenase (NAD+) activity"/>
    <property type="evidence" value="ECO:0007669"/>
    <property type="project" value="TreeGrafter"/>
</dbReference>
<reference evidence="2" key="1">
    <citation type="submission" date="2021-01" db="EMBL/GenBank/DDBJ databases">
        <title>Whole genome shotgun sequence of Actinoplanes tereljensis NBRC 105297.</title>
        <authorList>
            <person name="Komaki H."/>
            <person name="Tamura T."/>
        </authorList>
    </citation>
    <scope>NUCLEOTIDE SEQUENCE</scope>
    <source>
        <strain evidence="2">NBRC 105297</strain>
    </source>
</reference>
<dbReference type="PANTHER" id="PTHR48079">
    <property type="entry name" value="PROTEIN YEEZ"/>
    <property type="match status" value="1"/>
</dbReference>
<dbReference type="EMBL" id="BOMY01000033">
    <property type="protein sequence ID" value="GIF21976.1"/>
    <property type="molecule type" value="Genomic_DNA"/>
</dbReference>
<dbReference type="Gene3D" id="3.40.50.720">
    <property type="entry name" value="NAD(P)-binding Rossmann-like Domain"/>
    <property type="match status" value="1"/>
</dbReference>
<dbReference type="InterPro" id="IPR036291">
    <property type="entry name" value="NAD(P)-bd_dom_sf"/>
</dbReference>
<evidence type="ECO:0000313" key="2">
    <source>
        <dbReference type="EMBL" id="GIF21976.1"/>
    </source>
</evidence>
<keyword evidence="3" id="KW-1185">Reference proteome</keyword>
<dbReference type="InterPro" id="IPR051783">
    <property type="entry name" value="NAD(P)-dependent_oxidoreduct"/>
</dbReference>
<gene>
    <name evidence="2" type="ORF">Ate02nite_47060</name>
</gene>
<comment type="caution">
    <text evidence="2">The sequence shown here is derived from an EMBL/GenBank/DDBJ whole genome shotgun (WGS) entry which is preliminary data.</text>
</comment>
<dbReference type="GO" id="GO:0005737">
    <property type="term" value="C:cytoplasm"/>
    <property type="evidence" value="ECO:0007669"/>
    <property type="project" value="TreeGrafter"/>
</dbReference>
<protein>
    <recommendedName>
        <fullName evidence="1">NAD-dependent epimerase/dehydratase domain-containing protein</fullName>
    </recommendedName>
</protein>